<dbReference type="HOGENOM" id="CLU_282094_0_0_0"/>
<keyword evidence="2 4" id="KW-0548">Nucleotidyltransferase</keyword>
<dbReference type="Proteomes" id="UP000007013">
    <property type="component" value="Chromosome"/>
</dbReference>
<evidence type="ECO:0000313" key="5">
    <source>
        <dbReference type="Proteomes" id="UP000007013"/>
    </source>
</evidence>
<reference evidence="4 5" key="1">
    <citation type="journal article" date="2011" name="J. Bacteriol.">
        <title>Genome sequence of the verrucomicrobium Opitutus terrae PB90-1, an abundant inhabitant of rice paddy soil ecosystems.</title>
        <authorList>
            <person name="van Passel M.W."/>
            <person name="Kant R."/>
            <person name="Palva A."/>
            <person name="Copeland A."/>
            <person name="Lucas S."/>
            <person name="Lapidus A."/>
            <person name="Glavina del Rio T."/>
            <person name="Pitluck S."/>
            <person name="Goltsman E."/>
            <person name="Clum A."/>
            <person name="Sun H."/>
            <person name="Schmutz J."/>
            <person name="Larimer F.W."/>
            <person name="Land M.L."/>
            <person name="Hauser L."/>
            <person name="Kyrpides N."/>
            <person name="Mikhailova N."/>
            <person name="Richardson P.P."/>
            <person name="Janssen P.H."/>
            <person name="de Vos W.M."/>
            <person name="Smidt H."/>
        </authorList>
    </citation>
    <scope>NUCLEOTIDE SEQUENCE [LARGE SCALE GENOMIC DNA]</scope>
    <source>
        <strain evidence="5">DSM 11246 / JCM 15787 / PB90-1</strain>
    </source>
</reference>
<keyword evidence="5" id="KW-1185">Reference proteome</keyword>
<dbReference type="Gene3D" id="3.90.550.10">
    <property type="entry name" value="Spore Coat Polysaccharide Biosynthesis Protein SpsA, Chain A"/>
    <property type="match status" value="1"/>
</dbReference>
<evidence type="ECO:0000313" key="4">
    <source>
        <dbReference type="EMBL" id="ACB74848.1"/>
    </source>
</evidence>
<dbReference type="RefSeq" id="WP_012374386.1">
    <property type="nucleotide sequence ID" value="NC_010571.1"/>
</dbReference>
<dbReference type="GO" id="GO:0070569">
    <property type="term" value="F:uridylyltransferase activity"/>
    <property type="evidence" value="ECO:0007669"/>
    <property type="project" value="InterPro"/>
</dbReference>
<dbReference type="OrthoDB" id="9804758at2"/>
<dbReference type="PANTHER" id="PTHR32463:SF0">
    <property type="entry name" value="L-FUCOSE KINASE"/>
    <property type="match status" value="1"/>
</dbReference>
<sequence>MTLRVSDIIDAPDKSTRDLAIDRWAADRSAADLLAACAELDAYRRRETNLYKRVRALFFITAIHRYHLPRRPELPRSGRVPFAGFTHLLERRFEEAIADFTRAQNEQGPSETLSSALAAAHHALAFQTLADQVRRTVRSTRGNAWMFRLGHPLDQPLRVRPELLARREGDAAYPLLRERTPVRMDLTHCGWSDIFFLGMDFPEGARVLNISIDLGVHGRDTAPRPPVEAYFRVIDEPVIRLASVDLETTARITTLDEVFDFGRDYLGLLKAAIIAAGIVPPGIERSGASLADLLAAIFGSGRGFELVSNVNRIPKGSRLAVSTNLLGALIGVCMRATHQIKSLTGPLEEPERRIVAARAILGEWLGGSGGGWQDSGGLWPGIKLIEGALAEPGDPEYGTSRGRLLPQHTLLGAERISADARRKLQDSLVLVHGGMAQNVGPILEMATEKYLLRSEAEWSARLRAVSTLDEILALLAAGNIKQLGAALTQNFSGPLQTIIPWVTTLYTEQLIARTRAAFGEDFWGFWMLGGMSGGGMGFIFAPERKREGQEKLREIMLATKREMQAALPFAMDPVVYDFAINEHGSVAAVLHGDEALLPVDYYRQAVPGWLRRSARELTPLERADLQQFTRAARRLPEFGQALPTLLDQLLPSGDANDRSGARLTELLETNGFDRAQHEQIRADLRSGRIGLAMNRLPANTLIEDVPAAALFDAGGTGVPPVMADQPHGRDARATADLAAFRAAGEAALKRGEVAMITYAAGVGSRWTQGAGVVKGLHPFAKLGGQHRSFIEAHLARTRRSAQEHGTTIPHVFTTSHLTHAPIERWLRQATGEAFDRDVFLSPGRSIGLRLVPTVRDLRFAWEETAQQKLDEQKEKMRESVRAALTNWAHTVGEGSDYTDNLPEQCLHPVGHWFEIPNLLKNGTLARLLARYPQLRTLVAHNIDTLGASPDPLLLGWFQSTGATLGWEMIPKRIEDHGGGLARVDGRLRIVEGLALPREEIEFNLRYYNSNTCWIDIDRLLTAFGLTRADLANAEKTAAAVRTLAARLPTYVTLKDVKKRWGHGQEDVFPVAQFEKLWGDMTALPECTSVFAVVPRQRGQQLKDQAQLDAWQRDGSAAYVESICSW</sequence>
<dbReference type="Gene3D" id="3.30.230.120">
    <property type="match status" value="1"/>
</dbReference>
<dbReference type="AlphaFoldDB" id="B1ZTR2"/>
<evidence type="ECO:0000256" key="3">
    <source>
        <dbReference type="ARBA" id="ARBA00022777"/>
    </source>
</evidence>
<evidence type="ECO:0000256" key="1">
    <source>
        <dbReference type="ARBA" id="ARBA00022679"/>
    </source>
</evidence>
<protein>
    <submittedName>
        <fullName evidence="4">UTP--glucose-1-phosphate uridylyltransferase-like protein</fullName>
    </submittedName>
</protein>
<gene>
    <name evidence="4" type="ordered locus">Oter_1564</name>
</gene>
<keyword evidence="1 4" id="KW-0808">Transferase</keyword>
<accession>B1ZTR2</accession>
<organism evidence="4 5">
    <name type="scientific">Opitutus terrae (strain DSM 11246 / JCM 15787 / PB90-1)</name>
    <dbReference type="NCBI Taxonomy" id="452637"/>
    <lineage>
        <taxon>Bacteria</taxon>
        <taxon>Pseudomonadati</taxon>
        <taxon>Verrucomicrobiota</taxon>
        <taxon>Opitutia</taxon>
        <taxon>Opitutales</taxon>
        <taxon>Opitutaceae</taxon>
        <taxon>Opitutus</taxon>
    </lineage>
</organism>
<dbReference type="STRING" id="452637.Oter_1564"/>
<dbReference type="GO" id="GO:0042352">
    <property type="term" value="P:GDP-L-fucose salvage"/>
    <property type="evidence" value="ECO:0007669"/>
    <property type="project" value="TreeGrafter"/>
</dbReference>
<proteinExistence type="predicted"/>
<dbReference type="PANTHER" id="PTHR32463">
    <property type="entry name" value="L-FUCOSE KINASE"/>
    <property type="match status" value="1"/>
</dbReference>
<dbReference type="InterPro" id="IPR002618">
    <property type="entry name" value="UDPGP_fam"/>
</dbReference>
<dbReference type="GO" id="GO:0050201">
    <property type="term" value="F:fucokinase activity"/>
    <property type="evidence" value="ECO:0007669"/>
    <property type="project" value="TreeGrafter"/>
</dbReference>
<dbReference type="SUPFAM" id="SSF53448">
    <property type="entry name" value="Nucleotide-diphospho-sugar transferases"/>
    <property type="match status" value="1"/>
</dbReference>
<dbReference type="Pfam" id="PF01704">
    <property type="entry name" value="UDPGP"/>
    <property type="match status" value="1"/>
</dbReference>
<dbReference type="EMBL" id="CP001032">
    <property type="protein sequence ID" value="ACB74848.1"/>
    <property type="molecule type" value="Genomic_DNA"/>
</dbReference>
<keyword evidence="3" id="KW-0418">Kinase</keyword>
<dbReference type="eggNOG" id="COG4284">
    <property type="taxonomic scope" value="Bacteria"/>
</dbReference>
<dbReference type="InterPro" id="IPR052203">
    <property type="entry name" value="GHMP_Kinase-Related"/>
</dbReference>
<evidence type="ECO:0000256" key="2">
    <source>
        <dbReference type="ARBA" id="ARBA00022695"/>
    </source>
</evidence>
<name>B1ZTR2_OPITP</name>
<dbReference type="InterPro" id="IPR029044">
    <property type="entry name" value="Nucleotide-diphossugar_trans"/>
</dbReference>
<dbReference type="KEGG" id="ote:Oter_1564"/>